<dbReference type="EMBL" id="MT142921">
    <property type="protein sequence ID" value="QJA90545.1"/>
    <property type="molecule type" value="Genomic_DNA"/>
</dbReference>
<organism evidence="1">
    <name type="scientific">viral metagenome</name>
    <dbReference type="NCBI Taxonomy" id="1070528"/>
    <lineage>
        <taxon>unclassified sequences</taxon>
        <taxon>metagenomes</taxon>
        <taxon>organismal metagenomes</taxon>
    </lineage>
</organism>
<dbReference type="AlphaFoldDB" id="A0A6M3JMQ6"/>
<gene>
    <name evidence="1" type="ORF">MM415A03762_0001</name>
    <name evidence="2" type="ORF">MM415B02352_0005</name>
</gene>
<reference evidence="1" key="1">
    <citation type="submission" date="2020-03" db="EMBL/GenBank/DDBJ databases">
        <title>The deep terrestrial virosphere.</title>
        <authorList>
            <person name="Holmfeldt K."/>
            <person name="Nilsson E."/>
            <person name="Simone D."/>
            <person name="Lopez-Fernandez M."/>
            <person name="Wu X."/>
            <person name="de Brujin I."/>
            <person name="Lundin D."/>
            <person name="Andersson A."/>
            <person name="Bertilsson S."/>
            <person name="Dopson M."/>
        </authorList>
    </citation>
    <scope>NUCLEOTIDE SEQUENCE</scope>
    <source>
        <strain evidence="1">MM415A03762</strain>
        <strain evidence="2">MM415B02352</strain>
    </source>
</reference>
<sequence>MKRIFRPTTKYIGNTGVERSVVKWIWTKGHGLKVYFKNGESYKSEYKSIKELKNCEKSIEEVVI</sequence>
<name>A0A6M3JMQ6_9ZZZZ</name>
<dbReference type="EMBL" id="MT141788">
    <property type="protein sequence ID" value="QJA70375.1"/>
    <property type="molecule type" value="Genomic_DNA"/>
</dbReference>
<protein>
    <submittedName>
        <fullName evidence="1">Uncharacterized protein</fullName>
    </submittedName>
</protein>
<evidence type="ECO:0000313" key="2">
    <source>
        <dbReference type="EMBL" id="QJA90545.1"/>
    </source>
</evidence>
<evidence type="ECO:0000313" key="1">
    <source>
        <dbReference type="EMBL" id="QJA70375.1"/>
    </source>
</evidence>
<accession>A0A6M3JMQ6</accession>
<proteinExistence type="predicted"/>